<proteinExistence type="predicted"/>
<evidence type="ECO:0000313" key="2">
    <source>
        <dbReference type="Proteomes" id="UP001345219"/>
    </source>
</evidence>
<dbReference type="AlphaFoldDB" id="A0AAN7GD64"/>
<reference evidence="1 2" key="1">
    <citation type="journal article" date="2023" name="Hortic Res">
        <title>Pangenome of water caltrop reveals structural variations and asymmetric subgenome divergence after allopolyploidization.</title>
        <authorList>
            <person name="Zhang X."/>
            <person name="Chen Y."/>
            <person name="Wang L."/>
            <person name="Yuan Y."/>
            <person name="Fang M."/>
            <person name="Shi L."/>
            <person name="Lu R."/>
            <person name="Comes H.P."/>
            <person name="Ma Y."/>
            <person name="Chen Y."/>
            <person name="Huang G."/>
            <person name="Zhou Y."/>
            <person name="Zheng Z."/>
            <person name="Qiu Y."/>
        </authorList>
    </citation>
    <scope>NUCLEOTIDE SEQUENCE [LARGE SCALE GENOMIC DNA]</scope>
    <source>
        <tissue evidence="1">Roots</tissue>
    </source>
</reference>
<sequence>MSELAQTYRSDKALSAAVEAKIRDPRIGRRFRRKASERGRTVDILPAVFPGYFHKVICNSAEFMNTTV</sequence>
<accession>A0AAN7GD64</accession>
<comment type="caution">
    <text evidence="1">The sequence shown here is derived from an EMBL/GenBank/DDBJ whole genome shotgun (WGS) entry which is preliminary data.</text>
</comment>
<dbReference type="EMBL" id="JAXIOK010000024">
    <property type="protein sequence ID" value="KAK4741538.1"/>
    <property type="molecule type" value="Genomic_DNA"/>
</dbReference>
<dbReference type="Proteomes" id="UP001345219">
    <property type="component" value="Chromosome 19"/>
</dbReference>
<name>A0AAN7GD64_9MYRT</name>
<evidence type="ECO:0000313" key="1">
    <source>
        <dbReference type="EMBL" id="KAK4741538.1"/>
    </source>
</evidence>
<keyword evidence="2" id="KW-1185">Reference proteome</keyword>
<organism evidence="1 2">
    <name type="scientific">Trapa incisa</name>
    <dbReference type="NCBI Taxonomy" id="236973"/>
    <lineage>
        <taxon>Eukaryota</taxon>
        <taxon>Viridiplantae</taxon>
        <taxon>Streptophyta</taxon>
        <taxon>Embryophyta</taxon>
        <taxon>Tracheophyta</taxon>
        <taxon>Spermatophyta</taxon>
        <taxon>Magnoliopsida</taxon>
        <taxon>eudicotyledons</taxon>
        <taxon>Gunneridae</taxon>
        <taxon>Pentapetalae</taxon>
        <taxon>rosids</taxon>
        <taxon>malvids</taxon>
        <taxon>Myrtales</taxon>
        <taxon>Lythraceae</taxon>
        <taxon>Trapa</taxon>
    </lineage>
</organism>
<protein>
    <submittedName>
        <fullName evidence="1">Uncharacterized protein</fullName>
    </submittedName>
</protein>
<gene>
    <name evidence="1" type="ORF">SAY87_025126</name>
</gene>